<evidence type="ECO:0000256" key="2">
    <source>
        <dbReference type="SAM" id="Phobius"/>
    </source>
</evidence>
<reference evidence="4 5" key="1">
    <citation type="journal article" date="2024" name="BMC Genomics">
        <title>Genome assembly of redclaw crayfish (Cherax quadricarinatus) provides insights into its immune adaptation and hypoxia tolerance.</title>
        <authorList>
            <person name="Liu Z."/>
            <person name="Zheng J."/>
            <person name="Li H."/>
            <person name="Fang K."/>
            <person name="Wang S."/>
            <person name="He J."/>
            <person name="Zhou D."/>
            <person name="Weng S."/>
            <person name="Chi M."/>
            <person name="Gu Z."/>
            <person name="He J."/>
            <person name="Li F."/>
            <person name="Wang M."/>
        </authorList>
    </citation>
    <scope>NUCLEOTIDE SEQUENCE [LARGE SCALE GENOMIC DNA]</scope>
    <source>
        <strain evidence="4">ZL_2023a</strain>
    </source>
</reference>
<keyword evidence="5" id="KW-1185">Reference proteome</keyword>
<proteinExistence type="predicted"/>
<dbReference type="EMBL" id="JARKIK010000047">
    <property type="protein sequence ID" value="KAK8735413.1"/>
    <property type="molecule type" value="Genomic_DNA"/>
</dbReference>
<comment type="caution">
    <text evidence="4">The sequence shown here is derived from an EMBL/GenBank/DDBJ whole genome shotgun (WGS) entry which is preliminary data.</text>
</comment>
<sequence>MSDDAPQPQPSFYTSLSRSFARVTLFIDDHLRIVQYGIYCCAATGVLLVLHSARAFTKFTRIQDIPEEFIRKHVRLHGHVKWVGTTPPTTSPSTSLAALPLNGAASSSSVSHAKLSPTENGSITSPFSTKDNMTRENLLVGAAQTKENQDGALRPWKDNNDSRILCDEDFLPLFLQVEHTPVIALWHKKSNQPLNLQLADVEVTGSGVMSAQAQLVGQRAWFTLLAHNTHNHTLLSLIKPAKVFERSVNEQLVRSGLALTGPMELKLYNDPFYVKHYKRLFRAQEYAERRQLGIWKQPRKHKGILANMWGWLRALSFRSKQ</sequence>
<evidence type="ECO:0000259" key="3">
    <source>
        <dbReference type="Pfam" id="PF00565"/>
    </source>
</evidence>
<dbReference type="SUPFAM" id="SSF50199">
    <property type="entry name" value="Staphylococcal nuclease"/>
    <property type="match status" value="1"/>
</dbReference>
<name>A0AAW0X7P3_CHEQU</name>
<dbReference type="InterPro" id="IPR016071">
    <property type="entry name" value="Staphylococal_nuclease_OB-fold"/>
</dbReference>
<dbReference type="AlphaFoldDB" id="A0AAW0X7P3"/>
<dbReference type="Proteomes" id="UP001445076">
    <property type="component" value="Unassembled WGS sequence"/>
</dbReference>
<dbReference type="PANTHER" id="PTHR28434">
    <property type="entry name" value="PROTEIN C3ORF33"/>
    <property type="match status" value="1"/>
</dbReference>
<dbReference type="Gene3D" id="2.40.50.90">
    <property type="match status" value="1"/>
</dbReference>
<feature type="region of interest" description="Disordered" evidence="1">
    <location>
        <begin position="110"/>
        <end position="130"/>
    </location>
</feature>
<evidence type="ECO:0000313" key="4">
    <source>
        <dbReference type="EMBL" id="KAK8735413.1"/>
    </source>
</evidence>
<feature type="transmembrane region" description="Helical" evidence="2">
    <location>
        <begin position="33"/>
        <end position="53"/>
    </location>
</feature>
<dbReference type="InterPro" id="IPR042421">
    <property type="entry name" value="C3orf33-like"/>
</dbReference>
<organism evidence="4 5">
    <name type="scientific">Cherax quadricarinatus</name>
    <name type="common">Australian red claw crayfish</name>
    <dbReference type="NCBI Taxonomy" id="27406"/>
    <lineage>
        <taxon>Eukaryota</taxon>
        <taxon>Metazoa</taxon>
        <taxon>Ecdysozoa</taxon>
        <taxon>Arthropoda</taxon>
        <taxon>Crustacea</taxon>
        <taxon>Multicrustacea</taxon>
        <taxon>Malacostraca</taxon>
        <taxon>Eumalacostraca</taxon>
        <taxon>Eucarida</taxon>
        <taxon>Decapoda</taxon>
        <taxon>Pleocyemata</taxon>
        <taxon>Astacidea</taxon>
        <taxon>Parastacoidea</taxon>
        <taxon>Parastacidae</taxon>
        <taxon>Cherax</taxon>
    </lineage>
</organism>
<gene>
    <name evidence="4" type="ORF">OTU49_005374</name>
</gene>
<feature type="domain" description="TNase-like" evidence="3">
    <location>
        <begin position="245"/>
        <end position="297"/>
    </location>
</feature>
<keyword evidence="2" id="KW-0472">Membrane</keyword>
<accession>A0AAW0X7P3</accession>
<dbReference type="PANTHER" id="PTHR28434:SF1">
    <property type="entry name" value="PROTEIN C3ORF33"/>
    <property type="match status" value="1"/>
</dbReference>
<evidence type="ECO:0000256" key="1">
    <source>
        <dbReference type="SAM" id="MobiDB-lite"/>
    </source>
</evidence>
<evidence type="ECO:0000313" key="5">
    <source>
        <dbReference type="Proteomes" id="UP001445076"/>
    </source>
</evidence>
<keyword evidence="2" id="KW-0812">Transmembrane</keyword>
<dbReference type="Pfam" id="PF00565">
    <property type="entry name" value="SNase"/>
    <property type="match status" value="1"/>
</dbReference>
<feature type="compositionally biased region" description="Polar residues" evidence="1">
    <location>
        <begin position="117"/>
        <end position="130"/>
    </location>
</feature>
<dbReference type="InterPro" id="IPR035437">
    <property type="entry name" value="SNase_OB-fold_sf"/>
</dbReference>
<protein>
    <recommendedName>
        <fullName evidence="3">TNase-like domain-containing protein</fullName>
    </recommendedName>
</protein>
<keyword evidence="2" id="KW-1133">Transmembrane helix</keyword>
<dbReference type="GO" id="GO:0005615">
    <property type="term" value="C:extracellular space"/>
    <property type="evidence" value="ECO:0007669"/>
    <property type="project" value="TreeGrafter"/>
</dbReference>